<gene>
    <name evidence="1" type="ORF">GCM10009129_14000</name>
</gene>
<accession>A0ABN0VUN8</accession>
<proteinExistence type="predicted"/>
<keyword evidence="2" id="KW-1185">Reference proteome</keyword>
<protein>
    <submittedName>
        <fullName evidence="1">Uncharacterized protein</fullName>
    </submittedName>
</protein>
<organism evidence="1 2">
    <name type="scientific">Psychrobacter aestuarii</name>
    <dbReference type="NCBI Taxonomy" id="556327"/>
    <lineage>
        <taxon>Bacteria</taxon>
        <taxon>Pseudomonadati</taxon>
        <taxon>Pseudomonadota</taxon>
        <taxon>Gammaproteobacteria</taxon>
        <taxon>Moraxellales</taxon>
        <taxon>Moraxellaceae</taxon>
        <taxon>Psychrobacter</taxon>
    </lineage>
</organism>
<dbReference type="Proteomes" id="UP001501787">
    <property type="component" value="Unassembled WGS sequence"/>
</dbReference>
<reference evidence="1 2" key="1">
    <citation type="journal article" date="2019" name="Int. J. Syst. Evol. Microbiol.">
        <title>The Global Catalogue of Microorganisms (GCM) 10K type strain sequencing project: providing services to taxonomists for standard genome sequencing and annotation.</title>
        <authorList>
            <consortium name="The Broad Institute Genomics Platform"/>
            <consortium name="The Broad Institute Genome Sequencing Center for Infectious Disease"/>
            <person name="Wu L."/>
            <person name="Ma J."/>
        </authorList>
    </citation>
    <scope>NUCLEOTIDE SEQUENCE [LARGE SCALE GENOMIC DNA]</scope>
    <source>
        <strain evidence="1 2">JCM 16343</strain>
    </source>
</reference>
<comment type="caution">
    <text evidence="1">The sequence shown here is derived from an EMBL/GenBank/DDBJ whole genome shotgun (WGS) entry which is preliminary data.</text>
</comment>
<sequence length="55" mass="6121">MTVPSIRADKRFDNMGIKKSSIKNTNEDNYAKDTALGQCNYCECPYAFGKAPSRA</sequence>
<dbReference type="EMBL" id="BAAAFR010000004">
    <property type="protein sequence ID" value="GAA0317698.1"/>
    <property type="molecule type" value="Genomic_DNA"/>
</dbReference>
<name>A0ABN0VUN8_9GAMM</name>
<evidence type="ECO:0000313" key="1">
    <source>
        <dbReference type="EMBL" id="GAA0317698.1"/>
    </source>
</evidence>
<evidence type="ECO:0000313" key="2">
    <source>
        <dbReference type="Proteomes" id="UP001501787"/>
    </source>
</evidence>